<evidence type="ECO:0000313" key="2">
    <source>
        <dbReference type="Proteomes" id="UP000184267"/>
    </source>
</evidence>
<name>A0A1M2VUR1_TRAPU</name>
<dbReference type="Proteomes" id="UP000184267">
    <property type="component" value="Unassembled WGS sequence"/>
</dbReference>
<evidence type="ECO:0000313" key="1">
    <source>
        <dbReference type="EMBL" id="OJT11354.1"/>
    </source>
</evidence>
<protein>
    <submittedName>
        <fullName evidence="1">Uncharacterized protein</fullName>
    </submittedName>
</protein>
<comment type="caution">
    <text evidence="1">The sequence shown here is derived from an EMBL/GenBank/DDBJ whole genome shotgun (WGS) entry which is preliminary data.</text>
</comment>
<organism evidence="1 2">
    <name type="scientific">Trametes pubescens</name>
    <name type="common">White-rot fungus</name>
    <dbReference type="NCBI Taxonomy" id="154538"/>
    <lineage>
        <taxon>Eukaryota</taxon>
        <taxon>Fungi</taxon>
        <taxon>Dikarya</taxon>
        <taxon>Basidiomycota</taxon>
        <taxon>Agaricomycotina</taxon>
        <taxon>Agaricomycetes</taxon>
        <taxon>Polyporales</taxon>
        <taxon>Polyporaceae</taxon>
        <taxon>Trametes</taxon>
    </lineage>
</organism>
<accession>A0A1M2VUR1</accession>
<reference evidence="1 2" key="1">
    <citation type="submission" date="2016-10" db="EMBL/GenBank/DDBJ databases">
        <title>Genome sequence of the basidiomycete white-rot fungus Trametes pubescens.</title>
        <authorList>
            <person name="Makela M.R."/>
            <person name="Granchi Z."/>
            <person name="Peng M."/>
            <person name="De Vries R.P."/>
            <person name="Grigoriev I."/>
            <person name="Riley R."/>
            <person name="Hilden K."/>
        </authorList>
    </citation>
    <scope>NUCLEOTIDE SEQUENCE [LARGE SCALE GENOMIC DNA]</scope>
    <source>
        <strain evidence="1 2">FBCC735</strain>
    </source>
</reference>
<dbReference type="OMA" id="HVMEIFV"/>
<sequence length="161" mass="18306">MHWRIVWDMAQKLPATATARASNIEGRHVMEIFVPQEDNPTGQYLFRRHFRPKGYRSEAGWVTMPIGKLDKTTRATLVEYCSDQDPTHVGNDQNSNCITCVVDSIRAMCISAADHKIRLATPQSEDSRSGTNGHSREFDHFITEDAERAIQMAYAHTRKNS</sequence>
<dbReference type="OrthoDB" id="10430584at2759"/>
<proteinExistence type="predicted"/>
<keyword evidence="2" id="KW-1185">Reference proteome</keyword>
<dbReference type="EMBL" id="MNAD01000659">
    <property type="protein sequence ID" value="OJT11354.1"/>
    <property type="molecule type" value="Genomic_DNA"/>
</dbReference>
<dbReference type="AlphaFoldDB" id="A0A1M2VUR1"/>
<gene>
    <name evidence="1" type="ORF">TRAPUB_12154</name>
</gene>